<dbReference type="PROSITE" id="PS50113">
    <property type="entry name" value="PAC"/>
    <property type="match status" value="2"/>
</dbReference>
<comment type="caution">
    <text evidence="7">The sequence shown here is derived from an EMBL/GenBank/DDBJ whole genome shotgun (WGS) entry which is preliminary data.</text>
</comment>
<evidence type="ECO:0000259" key="4">
    <source>
        <dbReference type="PROSITE" id="PS50113"/>
    </source>
</evidence>
<feature type="transmembrane region" description="Helical" evidence="2">
    <location>
        <begin position="281"/>
        <end position="303"/>
    </location>
</feature>
<proteinExistence type="predicted"/>
<feature type="domain" description="PAS" evidence="3">
    <location>
        <begin position="369"/>
        <end position="440"/>
    </location>
</feature>
<dbReference type="FunFam" id="3.30.70.270:FF:000001">
    <property type="entry name" value="Diguanylate cyclase domain protein"/>
    <property type="match status" value="1"/>
</dbReference>
<dbReference type="Pfam" id="PF00990">
    <property type="entry name" value="GGDEF"/>
    <property type="match status" value="1"/>
</dbReference>
<dbReference type="Gene3D" id="3.30.450.20">
    <property type="entry name" value="PAS domain"/>
    <property type="match status" value="3"/>
</dbReference>
<dbReference type="RefSeq" id="WP_303463556.1">
    <property type="nucleotide sequence ID" value="NZ_JAUOPZ010000010.1"/>
</dbReference>
<gene>
    <name evidence="7" type="ORF">Q4527_13020</name>
</gene>
<dbReference type="InterPro" id="IPR001610">
    <property type="entry name" value="PAC"/>
</dbReference>
<dbReference type="InterPro" id="IPR000160">
    <property type="entry name" value="GGDEF_dom"/>
</dbReference>
<reference evidence="7" key="1">
    <citation type="submission" date="2023-07" db="EMBL/GenBank/DDBJ databases">
        <title>Genome content predicts the carbon catabolic preferences of heterotrophic bacteria.</title>
        <authorList>
            <person name="Gralka M."/>
        </authorList>
    </citation>
    <scope>NUCLEOTIDE SEQUENCE</scope>
    <source>
        <strain evidence="7">F2M12</strain>
    </source>
</reference>
<evidence type="ECO:0000256" key="2">
    <source>
        <dbReference type="SAM" id="Phobius"/>
    </source>
</evidence>
<dbReference type="InterPro" id="IPR000014">
    <property type="entry name" value="PAS"/>
</dbReference>
<comment type="cofactor">
    <cofactor evidence="1">
        <name>Mg(2+)</name>
        <dbReference type="ChEBI" id="CHEBI:18420"/>
    </cofactor>
</comment>
<dbReference type="SMART" id="SM00052">
    <property type="entry name" value="EAL"/>
    <property type="match status" value="1"/>
</dbReference>
<dbReference type="Gene3D" id="3.20.20.450">
    <property type="entry name" value="EAL domain"/>
    <property type="match status" value="1"/>
</dbReference>
<protein>
    <submittedName>
        <fullName evidence="7">EAL domain-containing protein</fullName>
    </submittedName>
</protein>
<dbReference type="Gene3D" id="6.10.340.10">
    <property type="match status" value="1"/>
</dbReference>
<dbReference type="CDD" id="cd12914">
    <property type="entry name" value="PDC1_DGC_like"/>
    <property type="match status" value="1"/>
</dbReference>
<evidence type="ECO:0000259" key="6">
    <source>
        <dbReference type="PROSITE" id="PS50887"/>
    </source>
</evidence>
<dbReference type="InterPro" id="IPR052155">
    <property type="entry name" value="Biofilm_reg_signaling"/>
</dbReference>
<keyword evidence="2" id="KW-1133">Transmembrane helix</keyword>
<keyword evidence="2" id="KW-0472">Membrane</keyword>
<dbReference type="Pfam" id="PF13426">
    <property type="entry name" value="PAS_9"/>
    <property type="match status" value="1"/>
</dbReference>
<dbReference type="Proteomes" id="UP001170717">
    <property type="component" value="Unassembled WGS sequence"/>
</dbReference>
<evidence type="ECO:0000256" key="1">
    <source>
        <dbReference type="ARBA" id="ARBA00001946"/>
    </source>
</evidence>
<dbReference type="Pfam" id="PF00563">
    <property type="entry name" value="EAL"/>
    <property type="match status" value="1"/>
</dbReference>
<dbReference type="PANTHER" id="PTHR44757:SF2">
    <property type="entry name" value="BIOFILM ARCHITECTURE MAINTENANCE PROTEIN MBAA"/>
    <property type="match status" value="1"/>
</dbReference>
<dbReference type="InterPro" id="IPR029787">
    <property type="entry name" value="Nucleotide_cyclase"/>
</dbReference>
<dbReference type="CDD" id="cd00130">
    <property type="entry name" value="PAS"/>
    <property type="match status" value="2"/>
</dbReference>
<organism evidence="7 8">
    <name type="scientific">Alteromonas stellipolaris</name>
    <dbReference type="NCBI Taxonomy" id="233316"/>
    <lineage>
        <taxon>Bacteria</taxon>
        <taxon>Pseudomonadati</taxon>
        <taxon>Pseudomonadota</taxon>
        <taxon>Gammaproteobacteria</taxon>
        <taxon>Alteromonadales</taxon>
        <taxon>Alteromonadaceae</taxon>
        <taxon>Alteromonas/Salinimonas group</taxon>
        <taxon>Alteromonas</taxon>
    </lineage>
</organism>
<dbReference type="SMART" id="SM00091">
    <property type="entry name" value="PAS"/>
    <property type="match status" value="2"/>
</dbReference>
<dbReference type="AlphaFoldDB" id="A0AAW7Z4P6"/>
<dbReference type="GO" id="GO:0003824">
    <property type="term" value="F:catalytic activity"/>
    <property type="evidence" value="ECO:0007669"/>
    <property type="project" value="UniProtKB-ARBA"/>
</dbReference>
<dbReference type="CDD" id="cd01949">
    <property type="entry name" value="GGDEF"/>
    <property type="match status" value="1"/>
</dbReference>
<accession>A0AAW7Z4P6</accession>
<dbReference type="InterPro" id="IPR035919">
    <property type="entry name" value="EAL_sf"/>
</dbReference>
<dbReference type="PROSITE" id="PS50112">
    <property type="entry name" value="PAS"/>
    <property type="match status" value="2"/>
</dbReference>
<dbReference type="CDD" id="cd01948">
    <property type="entry name" value="EAL"/>
    <property type="match status" value="1"/>
</dbReference>
<dbReference type="PROSITE" id="PS50883">
    <property type="entry name" value="EAL"/>
    <property type="match status" value="1"/>
</dbReference>
<dbReference type="NCBIfam" id="TIGR00229">
    <property type="entry name" value="sensory_box"/>
    <property type="match status" value="2"/>
</dbReference>
<feature type="domain" description="GGDEF" evidence="6">
    <location>
        <begin position="649"/>
        <end position="782"/>
    </location>
</feature>
<dbReference type="InterPro" id="IPR013767">
    <property type="entry name" value="PAS_fold"/>
</dbReference>
<evidence type="ECO:0000313" key="7">
    <source>
        <dbReference type="EMBL" id="MDO6578322.1"/>
    </source>
</evidence>
<dbReference type="SMART" id="SM00267">
    <property type="entry name" value="GGDEF"/>
    <property type="match status" value="1"/>
</dbReference>
<feature type="transmembrane region" description="Helical" evidence="2">
    <location>
        <begin position="12"/>
        <end position="29"/>
    </location>
</feature>
<dbReference type="Gene3D" id="3.30.70.270">
    <property type="match status" value="1"/>
</dbReference>
<dbReference type="InterPro" id="IPR000700">
    <property type="entry name" value="PAS-assoc_C"/>
</dbReference>
<dbReference type="PANTHER" id="PTHR44757">
    <property type="entry name" value="DIGUANYLATE CYCLASE DGCP"/>
    <property type="match status" value="1"/>
</dbReference>
<dbReference type="InterPro" id="IPR043128">
    <property type="entry name" value="Rev_trsase/Diguanyl_cyclase"/>
</dbReference>
<dbReference type="SMART" id="SM00086">
    <property type="entry name" value="PAC"/>
    <property type="match status" value="2"/>
</dbReference>
<dbReference type="SUPFAM" id="SSF141868">
    <property type="entry name" value="EAL domain-like"/>
    <property type="match status" value="1"/>
</dbReference>
<dbReference type="NCBIfam" id="TIGR00254">
    <property type="entry name" value="GGDEF"/>
    <property type="match status" value="1"/>
</dbReference>
<sequence>MAYLFQSLQSRIILLIVMVALPGWVGVFYDSYVEREHAIEAAIIQSVNTAKATSKFQSTLIDKTRIFLQNLASFDAVQKPNSQACSTFLADVLKVNSNYINLGAPRADGELLCNAHPITTSVNVYDRPYIQEALATRGFSIGEFQIDRATNLTSMNFAYPVMNATSDTVVALVVAVISLEWWSEALSESHLPNNTVAYITDSKNKIVATYPTNNNLLGTPLNTSSNAIDNLITESDNSAVISNDPYQRVYVKRPLFEDGQQINITVGIPLKEPLEVINKRLIKTAGILTAIVILFVGVSVWGVRRNVLKPISTLLQSTKALAEGKDVSDAPLHGSVELVKLQQRFTSMAKTRLEAEKRLIDSQASLLESKNILASHIENTPLGCITWDTQLICTDWNKSAEFIFGYKKEEAIGKHASDLIIPLERRTEINDAFAQLLKKKAPKRKINKNVTKLRLPIICEWYSTPILDLAGNVISVTSLVQDITKNKHLEEKLKLSASVFSHAREGIFITDSSANIIDVNKTFVDITGYKRNEVLGKKPNMFKSGKQSPEFYRHLWASIISNGYWAGEIWNKRKNHEVYAQLLTVSAVNDDEGNVKNYIAIFSDISEAKEQQYKLEHMAHYDVLTNLPNRSLLAKRLDRALSQCKSDEGFVAVALLDLDGFKEINDNFGHSVGDELLVILAHRLKGTLRESDTISRFGGDEFVAVLANLKQPQDFAAIIKNMLRVASEPVKIGEHQLKVSASIGVTLYPADDTDADQLIRHADQAMYVAKQKGKNCYHLFDIESEDAIKARHEILQSITTALHNREFVLYYQPKVNMRTGEIIGAEALIRWKHPVKGILSPAAFLPFIENHQLSIDIGEWVIEESLQQFSRWKQLGAHIPISVNISALQIQQRNFPIRLSRLLSKVPNVPPEAFQLEVLETSKLGDIKKVAEIMDDCVKLGVTFAIDDFGTGYSSLTYLRRLPAKVIKIDQTFVRDMLIDPEDRAIVVGVIALAKSFNRNVIAEGVETIAHGTSLLDLGCELAQGYGIARPMPATDIPGWITHWSTKTEWRSPAPELVDNEA</sequence>
<dbReference type="InterPro" id="IPR035965">
    <property type="entry name" value="PAS-like_dom_sf"/>
</dbReference>
<dbReference type="InterPro" id="IPR001633">
    <property type="entry name" value="EAL_dom"/>
</dbReference>
<dbReference type="Pfam" id="PF00989">
    <property type="entry name" value="PAS"/>
    <property type="match status" value="1"/>
</dbReference>
<feature type="domain" description="PAC" evidence="4">
    <location>
        <begin position="565"/>
        <end position="617"/>
    </location>
</feature>
<dbReference type="SUPFAM" id="SSF55785">
    <property type="entry name" value="PYP-like sensor domain (PAS domain)"/>
    <property type="match status" value="2"/>
</dbReference>
<evidence type="ECO:0000313" key="8">
    <source>
        <dbReference type="Proteomes" id="UP001170717"/>
    </source>
</evidence>
<evidence type="ECO:0000259" key="3">
    <source>
        <dbReference type="PROSITE" id="PS50112"/>
    </source>
</evidence>
<dbReference type="SUPFAM" id="SSF55073">
    <property type="entry name" value="Nucleotide cyclase"/>
    <property type="match status" value="1"/>
</dbReference>
<evidence type="ECO:0000259" key="5">
    <source>
        <dbReference type="PROSITE" id="PS50883"/>
    </source>
</evidence>
<dbReference type="EMBL" id="JAUOQI010000008">
    <property type="protein sequence ID" value="MDO6578322.1"/>
    <property type="molecule type" value="Genomic_DNA"/>
</dbReference>
<name>A0AAW7Z4P6_9ALTE</name>
<dbReference type="GO" id="GO:0006355">
    <property type="term" value="P:regulation of DNA-templated transcription"/>
    <property type="evidence" value="ECO:0007669"/>
    <property type="project" value="InterPro"/>
</dbReference>
<dbReference type="PROSITE" id="PS50887">
    <property type="entry name" value="GGDEF"/>
    <property type="match status" value="1"/>
</dbReference>
<feature type="domain" description="PAS" evidence="3">
    <location>
        <begin position="492"/>
        <end position="537"/>
    </location>
</feature>
<keyword evidence="2" id="KW-0812">Transmembrane</keyword>
<feature type="domain" description="EAL" evidence="5">
    <location>
        <begin position="791"/>
        <end position="1045"/>
    </location>
</feature>
<feature type="domain" description="PAC" evidence="4">
    <location>
        <begin position="439"/>
        <end position="495"/>
    </location>
</feature>